<keyword evidence="2" id="KW-1185">Reference proteome</keyword>
<name>A0ABQ3GMD0_9GAMM</name>
<dbReference type="EMBL" id="BMZR01000001">
    <property type="protein sequence ID" value="GHD26691.1"/>
    <property type="molecule type" value="Genomic_DNA"/>
</dbReference>
<comment type="caution">
    <text evidence="1">The sequence shown here is derived from an EMBL/GenBank/DDBJ whole genome shotgun (WGS) entry which is preliminary data.</text>
</comment>
<gene>
    <name evidence="1" type="ORF">GCM10016272_03870</name>
</gene>
<sequence>MYNSINNSKIVSDIDVLVRNIIYQRISLKNVKSELNRLYYPFVTILDDELAYSQPINAFINTTNAIVGDSYPFNISWNNSLTENFIRLLLSYKSHIDYDYNKWYSQGISNSNKLENNIRKLFIKRSRLLFVRVDLKYFQEVSDHITIYDFDAHMQKLRDFIGNKKTCFGDLLLNAWSLEQGEENGSFHCHLLLVYDGSEHYSDTYLAMKVGEKWQDITEGLGYFFNLHTPNYKKRFEYKNTLGIGMIHRSNIQEVENAVNAALYLTRPFKSDDSYQRLKVKLPGMRTFGKSIKKRNT</sequence>
<proteinExistence type="predicted"/>
<evidence type="ECO:0008006" key="3">
    <source>
        <dbReference type="Google" id="ProtNLM"/>
    </source>
</evidence>
<organism evidence="1 2">
    <name type="scientific">Psychrobacter glaciei</name>
    <dbReference type="NCBI Taxonomy" id="619771"/>
    <lineage>
        <taxon>Bacteria</taxon>
        <taxon>Pseudomonadati</taxon>
        <taxon>Pseudomonadota</taxon>
        <taxon>Gammaproteobacteria</taxon>
        <taxon>Moraxellales</taxon>
        <taxon>Moraxellaceae</taxon>
        <taxon>Psychrobacter</taxon>
    </lineage>
</organism>
<dbReference type="Proteomes" id="UP000610203">
    <property type="component" value="Unassembled WGS sequence"/>
</dbReference>
<accession>A0ABQ3GMD0</accession>
<reference evidence="2" key="1">
    <citation type="journal article" date="2019" name="Int. J. Syst. Evol. Microbiol.">
        <title>The Global Catalogue of Microorganisms (GCM) 10K type strain sequencing project: providing services to taxonomists for standard genome sequencing and annotation.</title>
        <authorList>
            <consortium name="The Broad Institute Genomics Platform"/>
            <consortium name="The Broad Institute Genome Sequencing Center for Infectious Disease"/>
            <person name="Wu L."/>
            <person name="Ma J."/>
        </authorList>
    </citation>
    <scope>NUCLEOTIDE SEQUENCE [LARGE SCALE GENOMIC DNA]</scope>
    <source>
        <strain evidence="2">KCTC 42280</strain>
    </source>
</reference>
<dbReference type="RefSeq" id="WP_189580928.1">
    <property type="nucleotide sequence ID" value="NZ_BMZR01000001.1"/>
</dbReference>
<protein>
    <recommendedName>
        <fullName evidence="3">Inovirus Gp2 family protein</fullName>
    </recommendedName>
</protein>
<evidence type="ECO:0000313" key="2">
    <source>
        <dbReference type="Proteomes" id="UP000610203"/>
    </source>
</evidence>
<evidence type="ECO:0000313" key="1">
    <source>
        <dbReference type="EMBL" id="GHD26691.1"/>
    </source>
</evidence>